<dbReference type="Proteomes" id="UP000241769">
    <property type="component" value="Unassembled WGS sequence"/>
</dbReference>
<dbReference type="AlphaFoldDB" id="A0A2P6NXT1"/>
<comment type="caution">
    <text evidence="2">The sequence shown here is derived from an EMBL/GenBank/DDBJ whole genome shotgun (WGS) entry which is preliminary data.</text>
</comment>
<sequence>MSWKSDGLGYQPNEHEHHLNDNMGIPGPAMREALHSLTKKGRAKEEKLKEERMRKQNEYVGLTKKNVDTANKEGDGKTVESETKPTENTLKTEDEKNGTVHKTETKTKTDGEKVEEKVIIKTFTSSSFSMLTTLQKVETIKPRDEPEKKVEEKKIVDSEKKVEEKKVIHDGETVAEDKRVEPVDNKLAAAAAPVRSEDIGKTDLPAAQAEPQPIVIQRSAVAPSTREHVSWSVDQHMQSNNNHSQIYNGTQTLNAVPFQTPIVSNIVIPPTY</sequence>
<proteinExistence type="predicted"/>
<organism evidence="2 3">
    <name type="scientific">Planoprotostelium fungivorum</name>
    <dbReference type="NCBI Taxonomy" id="1890364"/>
    <lineage>
        <taxon>Eukaryota</taxon>
        <taxon>Amoebozoa</taxon>
        <taxon>Evosea</taxon>
        <taxon>Variosea</taxon>
        <taxon>Cavosteliida</taxon>
        <taxon>Cavosteliaceae</taxon>
        <taxon>Planoprotostelium</taxon>
    </lineage>
</organism>
<dbReference type="EMBL" id="MDYQ01000008">
    <property type="protein sequence ID" value="PRP88718.1"/>
    <property type="molecule type" value="Genomic_DNA"/>
</dbReference>
<evidence type="ECO:0000256" key="1">
    <source>
        <dbReference type="SAM" id="MobiDB-lite"/>
    </source>
</evidence>
<feature type="compositionally biased region" description="Basic and acidic residues" evidence="1">
    <location>
        <begin position="65"/>
        <end position="112"/>
    </location>
</feature>
<accession>A0A2P6NXT1</accession>
<gene>
    <name evidence="2" type="ORF">PROFUN_02814</name>
</gene>
<protein>
    <submittedName>
        <fullName evidence="2">Uncharacterized protein</fullName>
    </submittedName>
</protein>
<evidence type="ECO:0000313" key="3">
    <source>
        <dbReference type="Proteomes" id="UP000241769"/>
    </source>
</evidence>
<feature type="region of interest" description="Disordered" evidence="1">
    <location>
        <begin position="1"/>
        <end position="112"/>
    </location>
</feature>
<name>A0A2P6NXT1_9EUKA</name>
<dbReference type="InParanoid" id="A0A2P6NXT1"/>
<reference evidence="2 3" key="1">
    <citation type="journal article" date="2018" name="Genome Biol. Evol.">
        <title>Multiple Roots of Fruiting Body Formation in Amoebozoa.</title>
        <authorList>
            <person name="Hillmann F."/>
            <person name="Forbes G."/>
            <person name="Novohradska S."/>
            <person name="Ferling I."/>
            <person name="Riege K."/>
            <person name="Groth M."/>
            <person name="Westermann M."/>
            <person name="Marz M."/>
            <person name="Spaller T."/>
            <person name="Winckler T."/>
            <person name="Schaap P."/>
            <person name="Glockner G."/>
        </authorList>
    </citation>
    <scope>NUCLEOTIDE SEQUENCE [LARGE SCALE GENOMIC DNA]</scope>
    <source>
        <strain evidence="2 3">Jena</strain>
    </source>
</reference>
<feature type="compositionally biased region" description="Basic and acidic residues" evidence="1">
    <location>
        <begin position="43"/>
        <end position="57"/>
    </location>
</feature>
<keyword evidence="3" id="KW-1185">Reference proteome</keyword>
<evidence type="ECO:0000313" key="2">
    <source>
        <dbReference type="EMBL" id="PRP88718.1"/>
    </source>
</evidence>